<dbReference type="PROSITE" id="PS50975">
    <property type="entry name" value="ATP_GRASP"/>
    <property type="match status" value="1"/>
</dbReference>
<comment type="similarity">
    <text evidence="1">Belongs to the FemABX family.</text>
</comment>
<dbReference type="Proteomes" id="UP001478817">
    <property type="component" value="Unassembled WGS sequence"/>
</dbReference>
<evidence type="ECO:0000256" key="2">
    <source>
        <dbReference type="ARBA" id="ARBA00022679"/>
    </source>
</evidence>
<reference evidence="9 10" key="1">
    <citation type="submission" date="2024-04" db="EMBL/GenBank/DDBJ databases">
        <title>Human intestinal bacterial collection.</title>
        <authorList>
            <person name="Pauvert C."/>
            <person name="Hitch T.C.A."/>
            <person name="Clavel T."/>
        </authorList>
    </citation>
    <scope>NUCLEOTIDE SEQUENCE [LARGE SCALE GENOMIC DNA]</scope>
    <source>
        <strain evidence="9 10">CLA-AA-H197</strain>
    </source>
</reference>
<dbReference type="InterPro" id="IPR016181">
    <property type="entry name" value="Acyl_CoA_acyltransferase"/>
</dbReference>
<dbReference type="PANTHER" id="PTHR36174">
    <property type="entry name" value="LIPID II:GLYCINE GLYCYLTRANSFERASE"/>
    <property type="match status" value="1"/>
</dbReference>
<feature type="domain" description="ATP-grasp" evidence="8">
    <location>
        <begin position="473"/>
        <end position="672"/>
    </location>
</feature>
<evidence type="ECO:0000256" key="6">
    <source>
        <dbReference type="ARBA" id="ARBA00023316"/>
    </source>
</evidence>
<dbReference type="InterPro" id="IPR050644">
    <property type="entry name" value="PG_Glycine_Bridge_Synth"/>
</dbReference>
<evidence type="ECO:0000259" key="8">
    <source>
        <dbReference type="PROSITE" id="PS50975"/>
    </source>
</evidence>
<keyword evidence="7" id="KW-0547">Nucleotide-binding</keyword>
<dbReference type="PROSITE" id="PS51191">
    <property type="entry name" value="FEMABX"/>
    <property type="match status" value="1"/>
</dbReference>
<keyword evidence="10" id="KW-1185">Reference proteome</keyword>
<dbReference type="SUPFAM" id="SSF55729">
    <property type="entry name" value="Acyl-CoA N-acyltransferases (Nat)"/>
    <property type="match status" value="1"/>
</dbReference>
<comment type="caution">
    <text evidence="9">The sequence shown here is derived from an EMBL/GenBank/DDBJ whole genome shotgun (WGS) entry which is preliminary data.</text>
</comment>
<dbReference type="RefSeq" id="WP_349181625.1">
    <property type="nucleotide sequence ID" value="NZ_JBBNGS010000003.1"/>
</dbReference>
<gene>
    <name evidence="9" type="ORF">AAAT05_02415</name>
</gene>
<evidence type="ECO:0000256" key="3">
    <source>
        <dbReference type="ARBA" id="ARBA00022960"/>
    </source>
</evidence>
<dbReference type="GO" id="GO:0016746">
    <property type="term" value="F:acyltransferase activity"/>
    <property type="evidence" value="ECO:0007669"/>
    <property type="project" value="UniProtKB-KW"/>
</dbReference>
<dbReference type="EC" id="2.3.1.-" evidence="9"/>
<dbReference type="Gene3D" id="3.30.470.20">
    <property type="entry name" value="ATP-grasp fold, B domain"/>
    <property type="match status" value="1"/>
</dbReference>
<name>A0ABV1IEW7_9ACTN</name>
<dbReference type="EMBL" id="JBBNGS010000003">
    <property type="protein sequence ID" value="MEQ2637204.1"/>
    <property type="molecule type" value="Genomic_DNA"/>
</dbReference>
<dbReference type="PANTHER" id="PTHR36174:SF1">
    <property type="entry name" value="LIPID II:GLYCINE GLYCYLTRANSFERASE"/>
    <property type="match status" value="1"/>
</dbReference>
<evidence type="ECO:0000313" key="10">
    <source>
        <dbReference type="Proteomes" id="UP001478817"/>
    </source>
</evidence>
<evidence type="ECO:0000256" key="4">
    <source>
        <dbReference type="ARBA" id="ARBA00022984"/>
    </source>
</evidence>
<keyword evidence="7" id="KW-0067">ATP-binding</keyword>
<evidence type="ECO:0000256" key="7">
    <source>
        <dbReference type="PROSITE-ProRule" id="PRU00409"/>
    </source>
</evidence>
<dbReference type="Pfam" id="PF13480">
    <property type="entry name" value="Acetyltransf_6"/>
    <property type="match status" value="1"/>
</dbReference>
<protein>
    <submittedName>
        <fullName evidence="9">GNAT family N-acetyltransferase</fullName>
        <ecNumber evidence="9">2.3.1.-</ecNumber>
    </submittedName>
</protein>
<evidence type="ECO:0000256" key="5">
    <source>
        <dbReference type="ARBA" id="ARBA00023315"/>
    </source>
</evidence>
<dbReference type="Gene3D" id="3.40.630.30">
    <property type="match status" value="1"/>
</dbReference>
<keyword evidence="2 9" id="KW-0808">Transferase</keyword>
<keyword evidence="4" id="KW-0573">Peptidoglycan synthesis</keyword>
<dbReference type="InterPro" id="IPR003447">
    <property type="entry name" value="FEMABX"/>
</dbReference>
<evidence type="ECO:0000256" key="1">
    <source>
        <dbReference type="ARBA" id="ARBA00009943"/>
    </source>
</evidence>
<keyword evidence="5 9" id="KW-0012">Acyltransferase</keyword>
<dbReference type="InterPro" id="IPR038740">
    <property type="entry name" value="BioF2-like_GNAT_dom"/>
</dbReference>
<organism evidence="9 10">
    <name type="scientific">Paratractidigestivibacter faecalis</name>
    <dbReference type="NCBI Taxonomy" id="2292441"/>
    <lineage>
        <taxon>Bacteria</taxon>
        <taxon>Bacillati</taxon>
        <taxon>Actinomycetota</taxon>
        <taxon>Coriobacteriia</taxon>
        <taxon>Coriobacteriales</taxon>
        <taxon>Atopobiaceae</taxon>
        <taxon>Paratractidigestivibacter</taxon>
    </lineage>
</organism>
<dbReference type="SUPFAM" id="SSF56059">
    <property type="entry name" value="Glutathione synthetase ATP-binding domain-like"/>
    <property type="match status" value="1"/>
</dbReference>
<accession>A0ABV1IEW7</accession>
<evidence type="ECO:0000313" key="9">
    <source>
        <dbReference type="EMBL" id="MEQ2637204.1"/>
    </source>
</evidence>
<keyword evidence="3" id="KW-0133">Cell shape</keyword>
<sequence length="759" mass="84173">MQLREVTFQRFEEEAQELGVCLPVEQTSAWASLEATIEGRSQWGCFRITEPAADGGEKTVALISFADYLTHGYHYLRAHHAPVWVGGAPTPEQESEALDAIASYVRRRDRKVAFVRLAVAAELPQTSPVLSGIPYDNTVVVDLTGGDEAILDRMKTRGRRDVRKALRESPVTCADETERATECFDEYYDVMVETAERDGFNPAPKSDYQDMIRILGPEHCRVFAGRDPEGKVVTWAISTISGTHAVYYYAASRGATKSQFVTDKLFYFECCELGRRGCTQYDLMGIGSDFSPALLGLNMFKTKFAKEVTVVAPDRDLPVKRGFYNALQSLQSVRRSRREAARAKAAEAQKARPREDLLPVILGGDISAYAYGREFHEAFHVRSHAMNQAFVGALEHSALFDFTVTSSIEPAELRQKISALAEANPAKKLPVIPSTDALVASLEEIRDELPANVILPIPTPEAFARVCDKRAFQEACERLGLPTPATEVVSLAGPAAPAPCGLPFPVVAKPARTAEYSHLYEQGFKKIYSCDDQAALDALWASLRDAGFAGDFLVQERIDGDDTHMGALTFYVGANGQMQAFGAAQALLEDHAPTMRGNSVAMVSRVWPDLMERCQRLVAELGYTGLGEVDVKRDPRTGEWLFLELNPRAGRNSYYMAAAGVNPMRAMVTDLVDGRGKKLWVADEPALYTLVPQSLLERYIADPALLAEVRDLVAQGRSFDPQRYDADRGLRRMLDVELTEKNQIRKFARFYPERTDSSF</sequence>
<proteinExistence type="inferred from homology"/>
<keyword evidence="6" id="KW-0961">Cell wall biogenesis/degradation</keyword>
<dbReference type="InterPro" id="IPR011761">
    <property type="entry name" value="ATP-grasp"/>
</dbReference>